<proteinExistence type="predicted"/>
<sequence length="133" mass="14240">EHRRHGEIATVTIVIAATVTVEAVGKEVAHARTTATGIVIAVATEIAMIAEVLGETIAIETGGIVVTEVPQFSAGFISFTIVVVQATFRSLILILLNSKKSRFHLCGVKNVRKSCCGYCQMDLFLLKNSYSSS</sequence>
<evidence type="ECO:0000313" key="3">
    <source>
        <dbReference type="Proteomes" id="UP000252519"/>
    </source>
</evidence>
<feature type="non-terminal residue" evidence="2">
    <location>
        <position position="1"/>
    </location>
</feature>
<dbReference type="Proteomes" id="UP000252519">
    <property type="component" value="Unassembled WGS sequence"/>
</dbReference>
<name>A0A368FFH2_ANCCA</name>
<protein>
    <submittedName>
        <fullName evidence="2">Uncharacterized protein</fullName>
    </submittedName>
</protein>
<evidence type="ECO:0000256" key="1">
    <source>
        <dbReference type="SAM" id="Phobius"/>
    </source>
</evidence>
<comment type="caution">
    <text evidence="2">The sequence shown here is derived from an EMBL/GenBank/DDBJ whole genome shotgun (WGS) entry which is preliminary data.</text>
</comment>
<reference evidence="2 3" key="1">
    <citation type="submission" date="2014-10" db="EMBL/GenBank/DDBJ databases">
        <title>Draft genome of the hookworm Ancylostoma caninum.</title>
        <authorList>
            <person name="Mitreva M."/>
        </authorList>
    </citation>
    <scope>NUCLEOTIDE SEQUENCE [LARGE SCALE GENOMIC DNA]</scope>
    <source>
        <strain evidence="2 3">Baltimore</strain>
    </source>
</reference>
<organism evidence="2 3">
    <name type="scientific">Ancylostoma caninum</name>
    <name type="common">Dog hookworm</name>
    <dbReference type="NCBI Taxonomy" id="29170"/>
    <lineage>
        <taxon>Eukaryota</taxon>
        <taxon>Metazoa</taxon>
        <taxon>Ecdysozoa</taxon>
        <taxon>Nematoda</taxon>
        <taxon>Chromadorea</taxon>
        <taxon>Rhabditida</taxon>
        <taxon>Rhabditina</taxon>
        <taxon>Rhabditomorpha</taxon>
        <taxon>Strongyloidea</taxon>
        <taxon>Ancylostomatidae</taxon>
        <taxon>Ancylostomatinae</taxon>
        <taxon>Ancylostoma</taxon>
    </lineage>
</organism>
<evidence type="ECO:0000313" key="2">
    <source>
        <dbReference type="EMBL" id="RCN30903.1"/>
    </source>
</evidence>
<keyword evidence="1" id="KW-1133">Transmembrane helix</keyword>
<feature type="transmembrane region" description="Helical" evidence="1">
    <location>
        <begin position="76"/>
        <end position="96"/>
    </location>
</feature>
<keyword evidence="1" id="KW-0812">Transmembrane</keyword>
<keyword evidence="1" id="KW-0472">Membrane</keyword>
<accession>A0A368FFH2</accession>
<dbReference type="AlphaFoldDB" id="A0A368FFH2"/>
<keyword evidence="3" id="KW-1185">Reference proteome</keyword>
<dbReference type="EMBL" id="JOJR01001437">
    <property type="protein sequence ID" value="RCN30903.1"/>
    <property type="molecule type" value="Genomic_DNA"/>
</dbReference>
<gene>
    <name evidence="2" type="ORF">ANCCAN_23328</name>
</gene>